<dbReference type="Proteomes" id="UP000315017">
    <property type="component" value="Chromosome"/>
</dbReference>
<evidence type="ECO:0000313" key="1">
    <source>
        <dbReference type="EMBL" id="QDU28443.1"/>
    </source>
</evidence>
<dbReference type="RefSeq" id="WP_145090738.1">
    <property type="nucleotide sequence ID" value="NZ_CP036274.1"/>
</dbReference>
<gene>
    <name evidence="1" type="ORF">ETAA8_35430</name>
</gene>
<sequence>MSRSPIRVVKVGGSLFDLPDLGRRLRAWLAAQTPATNVLIAGGGELADVIRNWNQRFALGEERSHWLCIELLSTTAKVLSEVLVECRWIDLFADLRTCLDDATSMADLPVVFDLQQFLYDVEPTTQPESLPHHWGVTTDSIAARLAEVVLADELVLLKSLLPPADAKDFAALAAAGYVDDYFPHIASRVKCVRYETLLELD</sequence>
<reference evidence="1 2" key="1">
    <citation type="submission" date="2019-02" db="EMBL/GenBank/DDBJ databases">
        <title>Deep-cultivation of Planctomycetes and their phenomic and genomic characterization uncovers novel biology.</title>
        <authorList>
            <person name="Wiegand S."/>
            <person name="Jogler M."/>
            <person name="Boedeker C."/>
            <person name="Pinto D."/>
            <person name="Vollmers J."/>
            <person name="Rivas-Marin E."/>
            <person name="Kohn T."/>
            <person name="Peeters S.H."/>
            <person name="Heuer A."/>
            <person name="Rast P."/>
            <person name="Oberbeckmann S."/>
            <person name="Bunk B."/>
            <person name="Jeske O."/>
            <person name="Meyerdierks A."/>
            <person name="Storesund J.E."/>
            <person name="Kallscheuer N."/>
            <person name="Luecker S."/>
            <person name="Lage O.M."/>
            <person name="Pohl T."/>
            <person name="Merkel B.J."/>
            <person name="Hornburger P."/>
            <person name="Mueller R.-W."/>
            <person name="Bruemmer F."/>
            <person name="Labrenz M."/>
            <person name="Spormann A.M."/>
            <person name="Op den Camp H."/>
            <person name="Overmann J."/>
            <person name="Amann R."/>
            <person name="Jetten M.S.M."/>
            <person name="Mascher T."/>
            <person name="Medema M.H."/>
            <person name="Devos D.P."/>
            <person name="Kaster A.-K."/>
            <person name="Ovreas L."/>
            <person name="Rohde M."/>
            <person name="Galperin M.Y."/>
            <person name="Jogler C."/>
        </authorList>
    </citation>
    <scope>NUCLEOTIDE SEQUENCE [LARGE SCALE GENOMIC DNA]</scope>
    <source>
        <strain evidence="1 2">ETA_A8</strain>
    </source>
</reference>
<evidence type="ECO:0008006" key="3">
    <source>
        <dbReference type="Google" id="ProtNLM"/>
    </source>
</evidence>
<protein>
    <recommendedName>
        <fullName evidence="3">Amino acid kinase family protein</fullName>
    </recommendedName>
</protein>
<accession>A0A517YDY0</accession>
<evidence type="ECO:0000313" key="2">
    <source>
        <dbReference type="Proteomes" id="UP000315017"/>
    </source>
</evidence>
<keyword evidence="2" id="KW-1185">Reference proteome</keyword>
<dbReference type="KEGG" id="aagg:ETAA8_35430"/>
<name>A0A517YDY0_9BACT</name>
<dbReference type="InterPro" id="IPR036393">
    <property type="entry name" value="AceGlu_kinase-like_sf"/>
</dbReference>
<dbReference type="OrthoDB" id="8526978at2"/>
<organism evidence="1 2">
    <name type="scientific">Anatilimnocola aggregata</name>
    <dbReference type="NCBI Taxonomy" id="2528021"/>
    <lineage>
        <taxon>Bacteria</taxon>
        <taxon>Pseudomonadati</taxon>
        <taxon>Planctomycetota</taxon>
        <taxon>Planctomycetia</taxon>
        <taxon>Pirellulales</taxon>
        <taxon>Pirellulaceae</taxon>
        <taxon>Anatilimnocola</taxon>
    </lineage>
</organism>
<proteinExistence type="predicted"/>
<dbReference type="EMBL" id="CP036274">
    <property type="protein sequence ID" value="QDU28443.1"/>
    <property type="molecule type" value="Genomic_DNA"/>
</dbReference>
<dbReference type="AlphaFoldDB" id="A0A517YDY0"/>
<dbReference type="SUPFAM" id="SSF53633">
    <property type="entry name" value="Carbamate kinase-like"/>
    <property type="match status" value="1"/>
</dbReference>
<dbReference type="Gene3D" id="3.40.1160.10">
    <property type="entry name" value="Acetylglutamate kinase-like"/>
    <property type="match status" value="1"/>
</dbReference>